<protein>
    <submittedName>
        <fullName evidence="2">PPR32 phosphatase</fullName>
    </submittedName>
</protein>
<feature type="non-terminal residue" evidence="2">
    <location>
        <position position="1"/>
    </location>
</feature>
<evidence type="ECO:0000256" key="1">
    <source>
        <dbReference type="SAM" id="MobiDB-lite"/>
    </source>
</evidence>
<dbReference type="OrthoDB" id="9980630at2759"/>
<accession>A0A7L1GSZ6</accession>
<dbReference type="AlphaFoldDB" id="A0A7L1GSZ6"/>
<feature type="non-terminal residue" evidence="2">
    <location>
        <position position="231"/>
    </location>
</feature>
<name>A0A7L1GSZ6_9PICI</name>
<dbReference type="EMBL" id="VXBD01012173">
    <property type="protein sequence ID" value="NXN17014.1"/>
    <property type="molecule type" value="Genomic_DNA"/>
</dbReference>
<dbReference type="PANTHER" id="PTHR34349">
    <property type="entry name" value="PROTEIN PHOSPHATASE 1 REGULATORY SUBUNIT 32"/>
    <property type="match status" value="1"/>
</dbReference>
<dbReference type="Pfam" id="PF15691">
    <property type="entry name" value="PPP1R32"/>
    <property type="match status" value="1"/>
</dbReference>
<organism evidence="2 3">
    <name type="scientific">Indicator maculatus</name>
    <name type="common">spotted honeyguide</name>
    <dbReference type="NCBI Taxonomy" id="545262"/>
    <lineage>
        <taxon>Eukaryota</taxon>
        <taxon>Metazoa</taxon>
        <taxon>Chordata</taxon>
        <taxon>Craniata</taxon>
        <taxon>Vertebrata</taxon>
        <taxon>Euteleostomi</taxon>
        <taxon>Archelosauria</taxon>
        <taxon>Archosauria</taxon>
        <taxon>Dinosauria</taxon>
        <taxon>Saurischia</taxon>
        <taxon>Theropoda</taxon>
        <taxon>Coelurosauria</taxon>
        <taxon>Aves</taxon>
        <taxon>Neognathae</taxon>
        <taxon>Neoaves</taxon>
        <taxon>Telluraves</taxon>
        <taxon>Coraciimorphae</taxon>
        <taxon>Piciformes</taxon>
        <taxon>Indicatoridae</taxon>
        <taxon>Indicator</taxon>
    </lineage>
</organism>
<keyword evidence="3" id="KW-1185">Reference proteome</keyword>
<evidence type="ECO:0000313" key="2">
    <source>
        <dbReference type="EMBL" id="NXN17014.1"/>
    </source>
</evidence>
<dbReference type="PANTHER" id="PTHR34349:SF1">
    <property type="entry name" value="PROTEIN PHOSPHATASE 1 REGULATORY SUBUNIT 32"/>
    <property type="match status" value="1"/>
</dbReference>
<sequence length="231" mass="24619">SPAMACPFACPRGKLRSLPPGLATGFPSPKLETGGSSELMNFYTTSYTVAHGQPRFRPHLGHHAGAGFVPNNYSALSYLLCPRSTSEGHCQDVATSTTTKDFKAFWLPDGRSFLPRHVHQPGSGYLQECPPACLCSEGLSPQHAGVLQGPPKTSREYILQKMTIGAKEQSGFTRAIPRTKDILPALPGQPVSHPPPPHPLTGRETLAALPLGSERGSGFTREVPSSLGTVV</sequence>
<evidence type="ECO:0000313" key="3">
    <source>
        <dbReference type="Proteomes" id="UP000557230"/>
    </source>
</evidence>
<dbReference type="Proteomes" id="UP000557230">
    <property type="component" value="Unassembled WGS sequence"/>
</dbReference>
<gene>
    <name evidence="2" type="primary">Ppp1r32</name>
    <name evidence="2" type="ORF">INDMAC_R15437</name>
</gene>
<reference evidence="2 3" key="1">
    <citation type="submission" date="2019-09" db="EMBL/GenBank/DDBJ databases">
        <title>Bird 10,000 Genomes (B10K) Project - Family phase.</title>
        <authorList>
            <person name="Zhang G."/>
        </authorList>
    </citation>
    <scope>NUCLEOTIDE SEQUENCE [LARGE SCALE GENOMIC DNA]</scope>
    <source>
        <strain evidence="2">B10K-DU-001-78</strain>
        <tissue evidence="2">Muscle</tissue>
    </source>
</reference>
<feature type="region of interest" description="Disordered" evidence="1">
    <location>
        <begin position="185"/>
        <end position="204"/>
    </location>
</feature>
<dbReference type="InterPro" id="IPR031410">
    <property type="entry name" value="SAXO4"/>
</dbReference>
<proteinExistence type="predicted"/>
<dbReference type="GO" id="GO:0019902">
    <property type="term" value="F:phosphatase binding"/>
    <property type="evidence" value="ECO:0007669"/>
    <property type="project" value="TreeGrafter"/>
</dbReference>
<comment type="caution">
    <text evidence="2">The sequence shown here is derived from an EMBL/GenBank/DDBJ whole genome shotgun (WGS) entry which is preliminary data.</text>
</comment>